<proteinExistence type="predicted"/>
<reference evidence="2 3" key="1">
    <citation type="journal article" date="2018" name="Sci. Rep.">
        <title>Genomic signatures of local adaptation to the degree of environmental predictability in rotifers.</title>
        <authorList>
            <person name="Franch-Gras L."/>
            <person name="Hahn C."/>
            <person name="Garcia-Roger E.M."/>
            <person name="Carmona M.J."/>
            <person name="Serra M."/>
            <person name="Gomez A."/>
        </authorList>
    </citation>
    <scope>NUCLEOTIDE SEQUENCE [LARGE SCALE GENOMIC DNA]</scope>
    <source>
        <strain evidence="2">HYR1</strain>
    </source>
</reference>
<keyword evidence="3" id="KW-1185">Reference proteome</keyword>
<keyword evidence="1" id="KW-0472">Membrane</keyword>
<evidence type="ECO:0000313" key="2">
    <source>
        <dbReference type="EMBL" id="RMZ94605.1"/>
    </source>
</evidence>
<evidence type="ECO:0000256" key="1">
    <source>
        <dbReference type="SAM" id="Phobius"/>
    </source>
</evidence>
<feature type="transmembrane region" description="Helical" evidence="1">
    <location>
        <begin position="23"/>
        <end position="44"/>
    </location>
</feature>
<comment type="caution">
    <text evidence="2">The sequence shown here is derived from an EMBL/GenBank/DDBJ whole genome shotgun (WGS) entry which is preliminary data.</text>
</comment>
<evidence type="ECO:0000313" key="3">
    <source>
        <dbReference type="Proteomes" id="UP000276133"/>
    </source>
</evidence>
<name>A0A3M7P6A7_BRAPC</name>
<accession>A0A3M7P6A7</accession>
<gene>
    <name evidence="2" type="ORF">BpHYR1_027251</name>
</gene>
<keyword evidence="1" id="KW-0812">Transmembrane</keyword>
<dbReference type="EMBL" id="REGN01012934">
    <property type="protein sequence ID" value="RMZ94605.1"/>
    <property type="molecule type" value="Genomic_DNA"/>
</dbReference>
<sequence length="152" mass="17197">MTIANITIMVQRSVRPSNGRRNFAIDMIALSSIVGILVAIVQLIRHIGLFIWHTIRRCAEVRKRGWRRRGQVGVVHGRLEPPLSHFVRRHGQCTIGIFQTRQSARNSARISKSIVSLVNYKSLVGNGVLSDQTAAFVVRFVHQVKRLFFNSA</sequence>
<dbReference type="AlphaFoldDB" id="A0A3M7P6A7"/>
<protein>
    <submittedName>
        <fullName evidence="2">Uncharacterized protein</fullName>
    </submittedName>
</protein>
<dbReference type="Proteomes" id="UP000276133">
    <property type="component" value="Unassembled WGS sequence"/>
</dbReference>
<organism evidence="2 3">
    <name type="scientific">Brachionus plicatilis</name>
    <name type="common">Marine rotifer</name>
    <name type="synonym">Brachionus muelleri</name>
    <dbReference type="NCBI Taxonomy" id="10195"/>
    <lineage>
        <taxon>Eukaryota</taxon>
        <taxon>Metazoa</taxon>
        <taxon>Spiralia</taxon>
        <taxon>Gnathifera</taxon>
        <taxon>Rotifera</taxon>
        <taxon>Eurotatoria</taxon>
        <taxon>Monogononta</taxon>
        <taxon>Pseudotrocha</taxon>
        <taxon>Ploima</taxon>
        <taxon>Brachionidae</taxon>
        <taxon>Brachionus</taxon>
    </lineage>
</organism>
<keyword evidence="1" id="KW-1133">Transmembrane helix</keyword>